<evidence type="ECO:0000259" key="11">
    <source>
        <dbReference type="Pfam" id="PF13880"/>
    </source>
</evidence>
<comment type="subcellular location">
    <subcellularLocation>
        <location evidence="1">Nucleus</location>
    </subcellularLocation>
</comment>
<dbReference type="InterPro" id="IPR028005">
    <property type="entry name" value="AcTrfase_ESCO_Znf_dom"/>
</dbReference>
<comment type="similarity">
    <text evidence="2">Belongs to the acetyltransferase family. ECO subfamily.</text>
</comment>
<dbReference type="GeneID" id="9938299"/>
<dbReference type="OrthoDB" id="428854at2759"/>
<dbReference type="Proteomes" id="UP000095285">
    <property type="component" value="Unassembled WGS sequence"/>
</dbReference>
<evidence type="ECO:0000313" key="14">
    <source>
        <dbReference type="WBParaSite" id="EN70_10114"/>
    </source>
</evidence>
<dbReference type="RefSeq" id="XP_003136522.1">
    <property type="nucleotide sequence ID" value="XM_003136474.1"/>
</dbReference>
<dbReference type="AlphaFoldDB" id="A0A1I7V5J7"/>
<evidence type="ECO:0000256" key="6">
    <source>
        <dbReference type="ARBA" id="ARBA00022833"/>
    </source>
</evidence>
<evidence type="ECO:0000313" key="12">
    <source>
        <dbReference type="EMBL" id="EFO27554.1"/>
    </source>
</evidence>
<keyword evidence="5" id="KW-0863">Zinc-finger</keyword>
<keyword evidence="6" id="KW-0862">Zinc</keyword>
<dbReference type="WBParaSite" id="EN70_10114">
    <property type="protein sequence ID" value="EN70_10114"/>
    <property type="gene ID" value="EN70_10114"/>
</dbReference>
<dbReference type="GO" id="GO:0008270">
    <property type="term" value="F:zinc ion binding"/>
    <property type="evidence" value="ECO:0007669"/>
    <property type="project" value="UniProtKB-KW"/>
</dbReference>
<dbReference type="STRING" id="7209.A0A1I7V5J7"/>
<dbReference type="GO" id="GO:0000785">
    <property type="term" value="C:chromatin"/>
    <property type="evidence" value="ECO:0007669"/>
    <property type="project" value="TreeGrafter"/>
</dbReference>
<feature type="domain" description="N-acetyltransferase ESCO zinc-finger" evidence="10">
    <location>
        <begin position="94"/>
        <end position="131"/>
    </location>
</feature>
<dbReference type="GO" id="GO:0061733">
    <property type="term" value="F:protein-lysine-acetyltransferase activity"/>
    <property type="evidence" value="ECO:0007669"/>
    <property type="project" value="TreeGrafter"/>
</dbReference>
<keyword evidence="9" id="KW-0012">Acyltransferase</keyword>
<organism evidence="13 14">
    <name type="scientific">Loa loa</name>
    <name type="common">Eye worm</name>
    <name type="synonym">Filaria loa</name>
    <dbReference type="NCBI Taxonomy" id="7209"/>
    <lineage>
        <taxon>Eukaryota</taxon>
        <taxon>Metazoa</taxon>
        <taxon>Ecdysozoa</taxon>
        <taxon>Nematoda</taxon>
        <taxon>Chromadorea</taxon>
        <taxon>Rhabditida</taxon>
        <taxon>Spirurina</taxon>
        <taxon>Spiruromorpha</taxon>
        <taxon>Filarioidea</taxon>
        <taxon>Onchocercidae</taxon>
        <taxon>Loa</taxon>
    </lineage>
</organism>
<proteinExistence type="inferred from homology"/>
<gene>
    <name evidence="12 14" type="ORF">LOAG_00934</name>
</gene>
<dbReference type="PANTHER" id="PTHR45884:SF2">
    <property type="entry name" value="N-ACETYLTRANSFERASE ECO"/>
    <property type="match status" value="1"/>
</dbReference>
<dbReference type="FunCoup" id="A0A1I7V5J7">
    <property type="interactions" value="322"/>
</dbReference>
<evidence type="ECO:0000259" key="10">
    <source>
        <dbReference type="Pfam" id="PF13878"/>
    </source>
</evidence>
<keyword evidence="13" id="KW-1185">Reference proteome</keyword>
<keyword evidence="7" id="KW-0539">Nucleus</keyword>
<protein>
    <submittedName>
        <fullName evidence="14">N-acetyltransferase ESCO2</fullName>
    </submittedName>
</protein>
<keyword evidence="4" id="KW-0479">Metal-binding</keyword>
<dbReference type="eggNOG" id="KOG3014">
    <property type="taxonomic scope" value="Eukaryota"/>
</dbReference>
<evidence type="ECO:0000256" key="8">
    <source>
        <dbReference type="ARBA" id="ARBA00023306"/>
    </source>
</evidence>
<evidence type="ECO:0000256" key="4">
    <source>
        <dbReference type="ARBA" id="ARBA00022723"/>
    </source>
</evidence>
<evidence type="ECO:0000256" key="7">
    <source>
        <dbReference type="ARBA" id="ARBA00023242"/>
    </source>
</evidence>
<evidence type="ECO:0000256" key="3">
    <source>
        <dbReference type="ARBA" id="ARBA00022679"/>
    </source>
</evidence>
<accession>A0A1S0UA36</accession>
<dbReference type="PANTHER" id="PTHR45884">
    <property type="entry name" value="N-ACETYLTRANSFERASE ECO"/>
    <property type="match status" value="1"/>
</dbReference>
<name>A0A1I7V5J7_LOALO</name>
<dbReference type="Pfam" id="PF13880">
    <property type="entry name" value="Acetyltransf_13"/>
    <property type="match status" value="1"/>
</dbReference>
<keyword evidence="3" id="KW-0808">Transferase</keyword>
<dbReference type="InterPro" id="IPR028009">
    <property type="entry name" value="ESCO_Acetyltransf_dom"/>
</dbReference>
<dbReference type="CTD" id="9938299"/>
<reference evidence="12 13" key="1">
    <citation type="submission" date="2012-04" db="EMBL/GenBank/DDBJ databases">
        <title>The Genome Sequence of Loa loa.</title>
        <authorList>
            <consortium name="The Broad Institute Genome Sequencing Platform"/>
            <consortium name="Broad Institute Genome Sequencing Center for Infectious Disease"/>
            <person name="Nutman T.B."/>
            <person name="Fink D.L."/>
            <person name="Russ C."/>
            <person name="Young S."/>
            <person name="Zeng Q."/>
            <person name="Gargeya S."/>
            <person name="Alvarado L."/>
            <person name="Berlin A."/>
            <person name="Chapman S.B."/>
            <person name="Chen Z."/>
            <person name="Freedman E."/>
            <person name="Gellesch M."/>
            <person name="Goldberg J."/>
            <person name="Griggs A."/>
            <person name="Gujja S."/>
            <person name="Heilman E.R."/>
            <person name="Heiman D."/>
            <person name="Howarth C."/>
            <person name="Mehta T."/>
            <person name="Neiman D."/>
            <person name="Pearson M."/>
            <person name="Roberts A."/>
            <person name="Saif S."/>
            <person name="Shea T."/>
            <person name="Shenoy N."/>
            <person name="Sisk P."/>
            <person name="Stolte C."/>
            <person name="Sykes S."/>
            <person name="White J."/>
            <person name="Yandava C."/>
            <person name="Haas B."/>
            <person name="Henn M.R."/>
            <person name="Nusbaum C."/>
            <person name="Birren B."/>
        </authorList>
    </citation>
    <scope>NUCLEOTIDE SEQUENCE [LARGE SCALE GENOMIC DNA]</scope>
</reference>
<feature type="domain" description="N-acetyltransferase ESCO acetyl-transferase" evidence="11">
    <location>
        <begin position="258"/>
        <end position="325"/>
    </location>
</feature>
<dbReference type="GO" id="GO:0007064">
    <property type="term" value="P:mitotic sister chromatid cohesion"/>
    <property type="evidence" value="ECO:0007669"/>
    <property type="project" value="TreeGrafter"/>
</dbReference>
<evidence type="ECO:0000256" key="9">
    <source>
        <dbReference type="ARBA" id="ARBA00023315"/>
    </source>
</evidence>
<evidence type="ECO:0000256" key="1">
    <source>
        <dbReference type="ARBA" id="ARBA00004123"/>
    </source>
</evidence>
<evidence type="ECO:0000313" key="13">
    <source>
        <dbReference type="Proteomes" id="UP000095285"/>
    </source>
</evidence>
<evidence type="ECO:0000256" key="2">
    <source>
        <dbReference type="ARBA" id="ARBA00005816"/>
    </source>
</evidence>
<keyword evidence="8" id="KW-0131">Cell cycle</keyword>
<dbReference type="KEGG" id="loa:LOAG_00934"/>
<dbReference type="Pfam" id="PF13878">
    <property type="entry name" value="zf-C2H2_3"/>
    <property type="match status" value="1"/>
</dbReference>
<evidence type="ECO:0000256" key="5">
    <source>
        <dbReference type="ARBA" id="ARBA00022771"/>
    </source>
</evidence>
<dbReference type="GO" id="GO:0005634">
    <property type="term" value="C:nucleus"/>
    <property type="evidence" value="ECO:0007669"/>
    <property type="project" value="UniProtKB-SubCell"/>
</dbReference>
<accession>A0A1I7V5J7</accession>
<reference evidence="14" key="2">
    <citation type="submission" date="2016-11" db="UniProtKB">
        <authorList>
            <consortium name="WormBaseParasite"/>
        </authorList>
    </citation>
    <scope>IDENTIFICATION</scope>
</reference>
<dbReference type="EMBL" id="JH712314">
    <property type="protein sequence ID" value="EFO27554.1"/>
    <property type="molecule type" value="Genomic_DNA"/>
</dbReference>
<dbReference type="OMA" id="DHARSHF"/>
<sequence length="333" mass="38024">MPVLRQKLLTDFYHSPKKCYESDATPLPNINCELNYIAGSNGEDEEFSELLSPAENCPLSVLPTTASPSKVIRTVIFSGKENKRRRLVTDDSKQMILDAGQKQFGHQQCKQCGMVYDCDSLLDRKQHQEFHGRFLSTKWFRVQTTQLDIWKRAIFCIVEQFEGNYSHIFCITQTSKCTLKKRVDKVILECINRELGYTPDLAQVWTSDGRRQAWVYVTASDTYYFIGAIALVEKVSKEQLYYVEENSENNDVISTSGNVCMGVNRIWVHQTLRHRGIAARLLDHARSHFVSSSSIPREMIAFSSLTDSGLAFAKNYIPGGKILLYSLNPEICY</sequence>